<dbReference type="GO" id="GO:0030178">
    <property type="term" value="P:negative regulation of Wnt signaling pathway"/>
    <property type="evidence" value="ECO:0007669"/>
    <property type="project" value="TreeGrafter"/>
</dbReference>
<gene>
    <name evidence="2" type="ORF">PAUS00366_LOCUS189</name>
</gene>
<dbReference type="InterPro" id="IPR036249">
    <property type="entry name" value="Thioredoxin-like_sf"/>
</dbReference>
<sequence>MFSNENSPSKDTIKLQFNSIIFSDRVLFFYFNCFCKALYYAASWCPDCVASKPYVSEIFKTQADGEKLFDLVYISSDNDSDQMKGEMEEGWDCIEFEKQDDRSDLKKFFGVCAHKEMKALGITSEQRKGGIPTLVLINKANSGVLSSDAIPDIMGDRKVDDPLAHWRSLLSKDL</sequence>
<dbReference type="Gene3D" id="3.40.30.10">
    <property type="entry name" value="Glutaredoxin"/>
    <property type="match status" value="1"/>
</dbReference>
<dbReference type="Pfam" id="PF13905">
    <property type="entry name" value="Thioredoxin_8"/>
    <property type="match status" value="1"/>
</dbReference>
<feature type="domain" description="Thioredoxin-like fold" evidence="1">
    <location>
        <begin position="37"/>
        <end position="141"/>
    </location>
</feature>
<dbReference type="AlphaFoldDB" id="A0A7S4EEK3"/>
<name>A0A7S4EEK3_9STRA</name>
<proteinExistence type="predicted"/>
<dbReference type="PANTHER" id="PTHR46472">
    <property type="entry name" value="NUCLEOREDOXIN"/>
    <property type="match status" value="1"/>
</dbReference>
<accession>A0A7S4EEK3</accession>
<dbReference type="PANTHER" id="PTHR46472:SF1">
    <property type="entry name" value="NUCLEOREDOXIN"/>
    <property type="match status" value="1"/>
</dbReference>
<organism evidence="2">
    <name type="scientific">Pseudo-nitzschia australis</name>
    <dbReference type="NCBI Taxonomy" id="44445"/>
    <lineage>
        <taxon>Eukaryota</taxon>
        <taxon>Sar</taxon>
        <taxon>Stramenopiles</taxon>
        <taxon>Ochrophyta</taxon>
        <taxon>Bacillariophyta</taxon>
        <taxon>Bacillariophyceae</taxon>
        <taxon>Bacillariophycidae</taxon>
        <taxon>Bacillariales</taxon>
        <taxon>Bacillariaceae</taxon>
        <taxon>Pseudo-nitzschia</taxon>
    </lineage>
</organism>
<reference evidence="2" key="1">
    <citation type="submission" date="2021-01" db="EMBL/GenBank/DDBJ databases">
        <authorList>
            <person name="Corre E."/>
            <person name="Pelletier E."/>
            <person name="Niang G."/>
            <person name="Scheremetjew M."/>
            <person name="Finn R."/>
            <person name="Kale V."/>
            <person name="Holt S."/>
            <person name="Cochrane G."/>
            <person name="Meng A."/>
            <person name="Brown T."/>
            <person name="Cohen L."/>
        </authorList>
    </citation>
    <scope>NUCLEOTIDE SEQUENCE</scope>
    <source>
        <strain evidence="2">10249 10 AB</strain>
    </source>
</reference>
<dbReference type="GO" id="GO:0005634">
    <property type="term" value="C:nucleus"/>
    <property type="evidence" value="ECO:0007669"/>
    <property type="project" value="TreeGrafter"/>
</dbReference>
<evidence type="ECO:0000259" key="1">
    <source>
        <dbReference type="Pfam" id="PF13905"/>
    </source>
</evidence>
<dbReference type="InterPro" id="IPR012336">
    <property type="entry name" value="Thioredoxin-like_fold"/>
</dbReference>
<protein>
    <recommendedName>
        <fullName evidence="1">Thioredoxin-like fold domain-containing protein</fullName>
    </recommendedName>
</protein>
<dbReference type="EMBL" id="HBIX01000226">
    <property type="protein sequence ID" value="CAE0707469.1"/>
    <property type="molecule type" value="Transcribed_RNA"/>
</dbReference>
<dbReference type="GO" id="GO:0004791">
    <property type="term" value="F:thioredoxin-disulfide reductase (NADPH) activity"/>
    <property type="evidence" value="ECO:0007669"/>
    <property type="project" value="TreeGrafter"/>
</dbReference>
<evidence type="ECO:0000313" key="2">
    <source>
        <dbReference type="EMBL" id="CAE0707469.1"/>
    </source>
</evidence>
<dbReference type="GO" id="GO:0031397">
    <property type="term" value="P:negative regulation of protein ubiquitination"/>
    <property type="evidence" value="ECO:0007669"/>
    <property type="project" value="TreeGrafter"/>
</dbReference>
<dbReference type="SUPFAM" id="SSF52833">
    <property type="entry name" value="Thioredoxin-like"/>
    <property type="match status" value="1"/>
</dbReference>